<evidence type="ECO:0000256" key="3">
    <source>
        <dbReference type="ARBA" id="ARBA00022540"/>
    </source>
</evidence>
<keyword evidence="7 10" id="KW-0648">Protein biosynthesis</keyword>
<feature type="domain" description="RRM" evidence="13">
    <location>
        <begin position="60"/>
        <end position="144"/>
    </location>
</feature>
<dbReference type="EMBL" id="GANO01000695">
    <property type="protein sequence ID" value="JAB59176.1"/>
    <property type="molecule type" value="mRNA"/>
</dbReference>
<dbReference type="GO" id="GO:0005852">
    <property type="term" value="C:eukaryotic translation initiation factor 3 complex"/>
    <property type="evidence" value="ECO:0007669"/>
    <property type="project" value="UniProtKB-UniRule"/>
</dbReference>
<dbReference type="CDD" id="cd12278">
    <property type="entry name" value="RRM_eIF3B"/>
    <property type="match status" value="1"/>
</dbReference>
<dbReference type="GO" id="GO:0003723">
    <property type="term" value="F:RNA binding"/>
    <property type="evidence" value="ECO:0007669"/>
    <property type="project" value="UniProtKB-UniRule"/>
</dbReference>
<keyword evidence="4" id="KW-0853">WD repeat</keyword>
<dbReference type="GO" id="GO:0016282">
    <property type="term" value="C:eukaryotic 43S preinitiation complex"/>
    <property type="evidence" value="ECO:0007669"/>
    <property type="project" value="UniProtKB-UniRule"/>
</dbReference>
<dbReference type="Pfam" id="PF08662">
    <property type="entry name" value="eIF2A"/>
    <property type="match status" value="1"/>
</dbReference>
<dbReference type="Gene3D" id="2.130.10.10">
    <property type="entry name" value="YVTN repeat-like/Quinoprotein amine dehydrogenase"/>
    <property type="match status" value="2"/>
</dbReference>
<dbReference type="GO" id="GO:0031369">
    <property type="term" value="F:translation initiation factor binding"/>
    <property type="evidence" value="ECO:0007669"/>
    <property type="project" value="InterPro"/>
</dbReference>
<comment type="subcellular location">
    <subcellularLocation>
        <location evidence="1 10 11">Cytoplasm</location>
    </subcellularLocation>
</comment>
<dbReference type="InterPro" id="IPR015943">
    <property type="entry name" value="WD40/YVTN_repeat-like_dom_sf"/>
</dbReference>
<dbReference type="InterPro" id="IPR034363">
    <property type="entry name" value="eIF3B_RRM"/>
</dbReference>
<dbReference type="GO" id="GO:0033290">
    <property type="term" value="C:eukaryotic 48S preinitiation complex"/>
    <property type="evidence" value="ECO:0007669"/>
    <property type="project" value="UniProtKB-UniRule"/>
</dbReference>
<dbReference type="FunFam" id="3.30.70.330:FF:000607">
    <property type="entry name" value="Eukaryotic translation initiation factor 3 subunit B"/>
    <property type="match status" value="1"/>
</dbReference>
<evidence type="ECO:0000256" key="8">
    <source>
        <dbReference type="ARBA" id="ARBA00023054"/>
    </source>
</evidence>
<reference evidence="14" key="1">
    <citation type="journal article" date="2014" name="Insect Biochem. Mol. Biol.">
        <title>An insight into the sialome of the frog biting fly, Corethrella appendiculata.</title>
        <authorList>
            <person name="Ribeiro J.M.C."/>
            <person name="Chagas A.C."/>
            <person name="Pham V.M."/>
            <person name="Lounibos L.P."/>
            <person name="Calvo E."/>
        </authorList>
    </citation>
    <scope>NUCLEOTIDE SEQUENCE</scope>
    <source>
        <tissue evidence="14">Salivary glands</tissue>
    </source>
</reference>
<evidence type="ECO:0000256" key="11">
    <source>
        <dbReference type="PIRNR" id="PIRNR036424"/>
    </source>
</evidence>
<keyword evidence="3 10" id="KW-0396">Initiation factor</keyword>
<evidence type="ECO:0000256" key="9">
    <source>
        <dbReference type="ARBA" id="ARBA00047068"/>
    </source>
</evidence>
<dbReference type="GO" id="GO:0003743">
    <property type="term" value="F:translation initiation factor activity"/>
    <property type="evidence" value="ECO:0007669"/>
    <property type="project" value="UniProtKB-UniRule"/>
</dbReference>
<keyword evidence="6 10" id="KW-0694">RNA-binding</keyword>
<proteinExistence type="evidence at transcript level"/>
<dbReference type="PIRSF" id="PIRSF036424">
    <property type="entry name" value="eIF3b"/>
    <property type="match status" value="1"/>
</dbReference>
<feature type="region of interest" description="Disordered" evidence="12">
    <location>
        <begin position="1"/>
        <end position="36"/>
    </location>
</feature>
<evidence type="ECO:0000256" key="4">
    <source>
        <dbReference type="ARBA" id="ARBA00022574"/>
    </source>
</evidence>
<evidence type="ECO:0000256" key="10">
    <source>
        <dbReference type="HAMAP-Rule" id="MF_03001"/>
    </source>
</evidence>
<dbReference type="InterPro" id="IPR035979">
    <property type="entry name" value="RBD_domain_sf"/>
</dbReference>
<evidence type="ECO:0000313" key="14">
    <source>
        <dbReference type="EMBL" id="JAB59176.1"/>
    </source>
</evidence>
<keyword evidence="5" id="KW-0677">Repeat</keyword>
<dbReference type="PROSITE" id="PS50102">
    <property type="entry name" value="RRM"/>
    <property type="match status" value="1"/>
</dbReference>
<evidence type="ECO:0000256" key="7">
    <source>
        <dbReference type="ARBA" id="ARBA00022917"/>
    </source>
</evidence>
<dbReference type="Gene3D" id="3.30.70.330">
    <property type="match status" value="1"/>
</dbReference>
<comment type="function">
    <text evidence="10">RNA-binding component of the eukaryotic translation initiation factor 3 (eIF-3) complex, which is involved in protein synthesis of a specialized repertoire of mRNAs and, together with other initiation factors, stimulates binding of mRNA and methionyl-tRNAi to the 40S ribosome. The eIF-3 complex specifically targets and initiates translation of a subset of mRNAs involved in cell proliferation.</text>
</comment>
<evidence type="ECO:0000256" key="2">
    <source>
        <dbReference type="ARBA" id="ARBA00022490"/>
    </source>
</evidence>
<sequence length="694" mass="80469">MAKKKTENYDNSGGGTNGDQDFEDEPNFEDQPDFVDDVSEEELVGDLLKQKPCETDGVENVIIVDNIPKVGPSRQEKLKIVIEKLFSSVGPIVNVYYPKDEEGNTKGYVFLEYKNSENAEEAVKSLNGHRLDKSHTFQVNLFSDFQKYENIPKDWDPPTSQPFKIQNDLYTFLTEPDAQDQYCVVASTAPQAVQVQFWQNAQPEPVELLTRERFTDTFVKWSPLGTYIVTFHKQGVAIWGGSSFTKINKFPHTGTQIVDFSPCEQYLVTYGPSANGQKIIIWDIRTGVEKRSFISDGSSNMSMFRWSKDDKYVARMGDSAIHIYETPSFYLLDLKSIKVTGIKNFSWSPTDNIIAYWVAEETDVPAKVTLMEIPKKREIRTKNLFNVADCKIHWQKSGDFLCVKVDRFSKSKKDKKDADVKFLGMFYNFEIFHMREKDIPVDSVEIKDTILAFAWEPVGSKFAIIHGEPSSANVSFYNTKKGQEPILIKKMEKKVCSHLFWSPRGQFIVLANCQMGSFEFVDTNDFVIMNSGNHYCASEVEWDPTGRYVVTGITSWKVNEDHGYYVWSFQGRILRRVNLKNFIQFLWRPRPPTLLTDQQQQEIKKNLKKYYAQFESKDRVRLTRASKEILEKRAKLREQFMEYRTKRVAEWESQKYRRLQLRNNIDTDALESDPNNVEEEVVEFLIKEDTILLE</sequence>
<evidence type="ECO:0000256" key="12">
    <source>
        <dbReference type="SAM" id="MobiDB-lite"/>
    </source>
</evidence>
<feature type="compositionally biased region" description="Acidic residues" evidence="12">
    <location>
        <begin position="20"/>
        <end position="36"/>
    </location>
</feature>
<evidence type="ECO:0000259" key="13">
    <source>
        <dbReference type="PROSITE" id="PS50102"/>
    </source>
</evidence>
<dbReference type="Pfam" id="PF00076">
    <property type="entry name" value="RRM_1"/>
    <property type="match status" value="1"/>
</dbReference>
<dbReference type="PANTHER" id="PTHR14068:SF0">
    <property type="entry name" value="EUKARYOTIC TRANSLATION INITIATION FACTOR 3 SUBUNIT B"/>
    <property type="match status" value="1"/>
</dbReference>
<dbReference type="InterPro" id="IPR013979">
    <property type="entry name" value="TIF_beta_prop-like"/>
</dbReference>
<dbReference type="SUPFAM" id="SSF54928">
    <property type="entry name" value="RNA-binding domain, RBD"/>
    <property type="match status" value="1"/>
</dbReference>
<organism evidence="14">
    <name type="scientific">Corethrella appendiculata</name>
    <dbReference type="NCBI Taxonomy" id="1370023"/>
    <lineage>
        <taxon>Eukaryota</taxon>
        <taxon>Metazoa</taxon>
        <taxon>Ecdysozoa</taxon>
        <taxon>Arthropoda</taxon>
        <taxon>Hexapoda</taxon>
        <taxon>Insecta</taxon>
        <taxon>Pterygota</taxon>
        <taxon>Neoptera</taxon>
        <taxon>Endopterygota</taxon>
        <taxon>Diptera</taxon>
        <taxon>Nematocera</taxon>
        <taxon>Culicoidea</taxon>
        <taxon>Chaoboridae</taxon>
        <taxon>Corethrella</taxon>
    </lineage>
</organism>
<dbReference type="AlphaFoldDB" id="U5EXZ0"/>
<dbReference type="InterPro" id="IPR012677">
    <property type="entry name" value="Nucleotide-bd_a/b_plait_sf"/>
</dbReference>
<evidence type="ECO:0000256" key="5">
    <source>
        <dbReference type="ARBA" id="ARBA00022737"/>
    </source>
</evidence>
<evidence type="ECO:0000256" key="1">
    <source>
        <dbReference type="ARBA" id="ARBA00004496"/>
    </source>
</evidence>
<dbReference type="SMART" id="SM00360">
    <property type="entry name" value="RRM"/>
    <property type="match status" value="1"/>
</dbReference>
<dbReference type="InterPro" id="IPR011400">
    <property type="entry name" value="EIF3B"/>
</dbReference>
<protein>
    <recommendedName>
        <fullName evidence="10 11">Eukaryotic translation initiation factor 3 subunit B</fullName>
        <shortName evidence="10 11">eIF3b</shortName>
    </recommendedName>
    <alternativeName>
        <fullName evidence="10">Eukaryotic translation initiation factor 3 subunit 9</fullName>
    </alternativeName>
</protein>
<dbReference type="SUPFAM" id="SSF82171">
    <property type="entry name" value="DPP6 N-terminal domain-like"/>
    <property type="match status" value="1"/>
</dbReference>
<accession>U5EXZ0</accession>
<keyword evidence="2 10" id="KW-0963">Cytoplasm</keyword>
<evidence type="ECO:0000256" key="6">
    <source>
        <dbReference type="ARBA" id="ARBA00022884"/>
    </source>
</evidence>
<dbReference type="InterPro" id="IPR000504">
    <property type="entry name" value="RRM_dom"/>
</dbReference>
<dbReference type="HAMAP" id="MF_03001">
    <property type="entry name" value="eIF3b"/>
    <property type="match status" value="1"/>
</dbReference>
<name>U5EXZ0_9DIPT</name>
<comment type="subunit">
    <text evidence="9">Component of the eukaryotic translation initiation factor 3 (eIF-3) complex. The eIF-3 complex interacts with pix. Interacts with mxt.</text>
</comment>
<keyword evidence="8" id="KW-0175">Coiled coil</keyword>
<dbReference type="FunFam" id="2.130.10.10:FF:001060">
    <property type="entry name" value="Eukaryotic translation initiation factor 3 subunit B"/>
    <property type="match status" value="1"/>
</dbReference>
<dbReference type="GO" id="GO:0001732">
    <property type="term" value="P:formation of cytoplasmic translation initiation complex"/>
    <property type="evidence" value="ECO:0007669"/>
    <property type="project" value="UniProtKB-UniRule"/>
</dbReference>
<comment type="similarity">
    <text evidence="10 11">Belongs to the eIF-3 subunit B family.</text>
</comment>
<comment type="function">
    <text evidence="11">Component of the eukaryotic translation initiation factor 3 (eIF-3) complex, which is involved in protein synthesis and, together with other initiation factors, stimulates binding of mRNA and methionyl-tRNAi to the 40S ribosome.</text>
</comment>
<dbReference type="PANTHER" id="PTHR14068">
    <property type="entry name" value="EUKARYOTIC TRANSLATION INITIATION FACTOR 3 EIF3 -RELATED"/>
    <property type="match status" value="1"/>
</dbReference>